<evidence type="ECO:0000256" key="1">
    <source>
        <dbReference type="SAM" id="Phobius"/>
    </source>
</evidence>
<proteinExistence type="predicted"/>
<evidence type="ECO:0000313" key="2">
    <source>
        <dbReference type="EMBL" id="TDR17565.1"/>
    </source>
</evidence>
<dbReference type="AlphaFoldDB" id="A0A4R6XE06"/>
<organism evidence="2 3">
    <name type="scientific">Marinicella litoralis</name>
    <dbReference type="NCBI Taxonomy" id="644220"/>
    <lineage>
        <taxon>Bacteria</taxon>
        <taxon>Pseudomonadati</taxon>
        <taxon>Pseudomonadota</taxon>
        <taxon>Gammaproteobacteria</taxon>
        <taxon>Lysobacterales</taxon>
        <taxon>Marinicellaceae</taxon>
        <taxon>Marinicella</taxon>
    </lineage>
</organism>
<gene>
    <name evidence="2" type="ORF">C8D91_2624</name>
</gene>
<accession>A0A4R6XE06</accession>
<name>A0A4R6XE06_9GAMM</name>
<dbReference type="EMBL" id="SNZB01000006">
    <property type="protein sequence ID" value="TDR17565.1"/>
    <property type="molecule type" value="Genomic_DNA"/>
</dbReference>
<dbReference type="Proteomes" id="UP000295724">
    <property type="component" value="Unassembled WGS sequence"/>
</dbReference>
<feature type="transmembrane region" description="Helical" evidence="1">
    <location>
        <begin position="30"/>
        <end position="52"/>
    </location>
</feature>
<sequence>MVGFVVFLTFGVMTSKQWHKNSQSGQDVSWLVFGFFGTLAFAIVLVLGIVLYPEPSNQLGIGQYITGILFSSAIIGGSPGIGLLTSAMAVKLKQKSN</sequence>
<keyword evidence="1" id="KW-0812">Transmembrane</keyword>
<protein>
    <submittedName>
        <fullName evidence="2">Uncharacterized protein</fullName>
    </submittedName>
</protein>
<keyword evidence="1" id="KW-0472">Membrane</keyword>
<keyword evidence="1" id="KW-1133">Transmembrane helix</keyword>
<keyword evidence="3" id="KW-1185">Reference proteome</keyword>
<comment type="caution">
    <text evidence="2">The sequence shown here is derived from an EMBL/GenBank/DDBJ whole genome shotgun (WGS) entry which is preliminary data.</text>
</comment>
<reference evidence="2 3" key="1">
    <citation type="submission" date="2019-03" db="EMBL/GenBank/DDBJ databases">
        <title>Genomic Encyclopedia of Type Strains, Phase IV (KMG-IV): sequencing the most valuable type-strain genomes for metagenomic binning, comparative biology and taxonomic classification.</title>
        <authorList>
            <person name="Goeker M."/>
        </authorList>
    </citation>
    <scope>NUCLEOTIDE SEQUENCE [LARGE SCALE GENOMIC DNA]</scope>
    <source>
        <strain evidence="2 3">DSM 25488</strain>
    </source>
</reference>
<feature type="transmembrane region" description="Helical" evidence="1">
    <location>
        <begin position="64"/>
        <end position="90"/>
    </location>
</feature>
<evidence type="ECO:0000313" key="3">
    <source>
        <dbReference type="Proteomes" id="UP000295724"/>
    </source>
</evidence>